<dbReference type="GeneID" id="89454447"/>
<accession>A3U640</accession>
<dbReference type="KEGG" id="cat:CA2559_03090"/>
<reference evidence="1 2" key="1">
    <citation type="journal article" date="2010" name="J. Bacteriol.">
        <title>The complete genome sequence of Croceibacter atlanticus HTCC2559T.</title>
        <authorList>
            <person name="Oh H.M."/>
            <person name="Kang I."/>
            <person name="Ferriera S."/>
            <person name="Giovannoni S.J."/>
            <person name="Cho J.C."/>
        </authorList>
    </citation>
    <scope>NUCLEOTIDE SEQUENCE [LARGE SCALE GENOMIC DNA]</scope>
    <source>
        <strain evidence="2">ATCC BAA-628 / HTCC2559 / KCTC 12090</strain>
    </source>
</reference>
<dbReference type="Proteomes" id="UP000002297">
    <property type="component" value="Chromosome"/>
</dbReference>
<proteinExistence type="predicted"/>
<keyword evidence="2" id="KW-1185">Reference proteome</keyword>
<dbReference type="OrthoDB" id="1364277at2"/>
<dbReference type="AlphaFoldDB" id="A3U640"/>
<evidence type="ECO:0000313" key="1">
    <source>
        <dbReference type="EMBL" id="EAP87707.1"/>
    </source>
</evidence>
<protein>
    <recommendedName>
        <fullName evidence="3">Lipoprotein</fullName>
    </recommendedName>
</protein>
<dbReference type="PROSITE" id="PS51257">
    <property type="entry name" value="PROKAR_LIPOPROTEIN"/>
    <property type="match status" value="1"/>
</dbReference>
<name>A3U640_CROAH</name>
<evidence type="ECO:0008006" key="3">
    <source>
        <dbReference type="Google" id="ProtNLM"/>
    </source>
</evidence>
<dbReference type="STRING" id="216432.CA2559_03090"/>
<organism evidence="1 2">
    <name type="scientific">Croceibacter atlanticus (strain ATCC BAA-628 / JCM 21780 / CIP 108009 / IAM 15332 / KCTC 12090 / HTCC2559)</name>
    <dbReference type="NCBI Taxonomy" id="216432"/>
    <lineage>
        <taxon>Bacteria</taxon>
        <taxon>Pseudomonadati</taxon>
        <taxon>Bacteroidota</taxon>
        <taxon>Flavobacteriia</taxon>
        <taxon>Flavobacteriales</taxon>
        <taxon>Flavobacteriaceae</taxon>
        <taxon>Croceibacter</taxon>
    </lineage>
</organism>
<dbReference type="RefSeq" id="WP_013186384.1">
    <property type="nucleotide sequence ID" value="NC_014230.1"/>
</dbReference>
<evidence type="ECO:0000313" key="2">
    <source>
        <dbReference type="Proteomes" id="UP000002297"/>
    </source>
</evidence>
<dbReference type="EMBL" id="CP002046">
    <property type="protein sequence ID" value="EAP87707.1"/>
    <property type="molecule type" value="Genomic_DNA"/>
</dbReference>
<dbReference type="HOGENOM" id="CLU_133190_0_0_10"/>
<sequence>MKLATLLYGIIPLVFFSSCSSSQQLQNFVLQEQVPFEIVEYYYQDWPQHTRTSPAGIHVTIVLKENLNSIELKEVFFRDKQVALKPELRAPTVYVGKFPKQTDRILNADPVKEYGNKPPQFSKNGSFKLSSNDAIISYTERGKLLYYKLTDIEERGTRQAPRNPR</sequence>
<gene>
    <name evidence="1" type="ordered locus">CA2559_03090</name>
</gene>